<keyword evidence="1" id="KW-0677">Repeat</keyword>
<evidence type="ECO:0000259" key="7">
    <source>
        <dbReference type="PROSITE" id="PS50853"/>
    </source>
</evidence>
<feature type="chain" id="PRO_5043484075" evidence="5">
    <location>
        <begin position="23"/>
        <end position="749"/>
    </location>
</feature>
<evidence type="ECO:0000256" key="4">
    <source>
        <dbReference type="SAM" id="Phobius"/>
    </source>
</evidence>
<dbReference type="SMART" id="SM00409">
    <property type="entry name" value="IG"/>
    <property type="match status" value="3"/>
</dbReference>
<dbReference type="PRINTS" id="PR00014">
    <property type="entry name" value="FNTYPEIII"/>
</dbReference>
<dbReference type="AlphaFoldDB" id="A0AAV4P384"/>
<dbReference type="InterPro" id="IPR007110">
    <property type="entry name" value="Ig-like_dom"/>
</dbReference>
<dbReference type="Pfam" id="PF13927">
    <property type="entry name" value="Ig_3"/>
    <property type="match status" value="1"/>
</dbReference>
<dbReference type="Gene3D" id="2.60.40.10">
    <property type="entry name" value="Immunoglobulins"/>
    <property type="match status" value="6"/>
</dbReference>
<feature type="domain" description="Fibronectin type-III" evidence="7">
    <location>
        <begin position="318"/>
        <end position="410"/>
    </location>
</feature>
<keyword evidence="4" id="KW-1133">Transmembrane helix</keyword>
<feature type="compositionally biased region" description="Polar residues" evidence="3">
    <location>
        <begin position="395"/>
        <end position="407"/>
    </location>
</feature>
<feature type="domain" description="Ig-like" evidence="6">
    <location>
        <begin position="26"/>
        <end position="109"/>
    </location>
</feature>
<dbReference type="FunFam" id="2.60.40.10:FF:000028">
    <property type="entry name" value="Neuronal cell adhesion molecule"/>
    <property type="match status" value="1"/>
</dbReference>
<dbReference type="GO" id="GO:0009653">
    <property type="term" value="P:anatomical structure morphogenesis"/>
    <property type="evidence" value="ECO:0007669"/>
    <property type="project" value="UniProtKB-ARBA"/>
</dbReference>
<keyword evidence="2" id="KW-1015">Disulfide bond</keyword>
<keyword evidence="4" id="KW-0472">Membrane</keyword>
<feature type="transmembrane region" description="Helical" evidence="4">
    <location>
        <begin position="630"/>
        <end position="656"/>
    </location>
</feature>
<sequence length="749" mass="83741">MRTYSDILPWILFILISREVLCRELPKLNPLSLPESLTIHSRARLLCVASSGDQPIDFQWLKDGVLLISGKIEQLDEWTSSLTIHPLSLEHIGNYTCKASNRAGTNYVTAPLFVTAPPLWVIEPMDLQIRAGKSAILDCKAEGSPKVKISWKGKTESQQNHLSMLSGDNFHVYNNGSLLISNAQKSKSGIYICEASNGVGVDLQKSVQVTVFESPVVERIVDHITVERGQTAYISCLAKGDSPLSFEWMKGQKLLNDKPEITERISFSELPSLENIQFTVSIINTKLSDEGLYSCIARNEFGSDRKDVRLMLVERPESPELIELFDEIWSRSARIKWSIPSNGNSPILSYTIEYWTNPGGHWNVTVPGSSTSYILRDLKPYTVYSFHVFASNSVGDSDPSQQGQITTAKEEPSSAAVDVKIEEKGSKFVRLSWKPPPQEDWNGGITGYYIGYKQRASTTPYTFNTVQADDTSSYYYMLRGLKRGTEYLINVRAFNEVGIGPPSEEILFQTHNQESLPHPVLLVHDIGSTFIRLNWMLSETAKSSISGYTIHYRRSGDKWYEISIPDAYQHSYTLTNLESGFPYQIYVTSHGFTGMSEPSEIATVRTSPEAIFQSPLPTQLQPAIDESTQILYIAIPIAVAVVVIVIVIVGACVYVYSKRPLPPSQIYGDIPASKNFSYMHTAPRQRDIPITICGGNAIKYGSPYSTVPLTRPEQEDDEPIYESVVGDTLRKIKQRTFDDNFKISSATVV</sequence>
<evidence type="ECO:0000256" key="5">
    <source>
        <dbReference type="SAM" id="SignalP"/>
    </source>
</evidence>
<evidence type="ECO:0000256" key="3">
    <source>
        <dbReference type="SAM" id="MobiDB-lite"/>
    </source>
</evidence>
<dbReference type="Pfam" id="PF00041">
    <property type="entry name" value="fn3"/>
    <property type="match status" value="3"/>
</dbReference>
<dbReference type="InterPro" id="IPR013098">
    <property type="entry name" value="Ig_I-set"/>
</dbReference>
<proteinExistence type="predicted"/>
<dbReference type="CDD" id="cd00063">
    <property type="entry name" value="FN3"/>
    <property type="match status" value="3"/>
</dbReference>
<dbReference type="InterPro" id="IPR036116">
    <property type="entry name" value="FN3_sf"/>
</dbReference>
<reference evidence="8 9" key="1">
    <citation type="submission" date="2021-06" db="EMBL/GenBank/DDBJ databases">
        <title>Caerostris darwini draft genome.</title>
        <authorList>
            <person name="Kono N."/>
            <person name="Arakawa K."/>
        </authorList>
    </citation>
    <scope>NUCLEOTIDE SEQUENCE [LARGE SCALE GENOMIC DNA]</scope>
</reference>
<dbReference type="SUPFAM" id="SSF49265">
    <property type="entry name" value="Fibronectin type III"/>
    <property type="match status" value="2"/>
</dbReference>
<feature type="region of interest" description="Disordered" evidence="3">
    <location>
        <begin position="395"/>
        <end position="414"/>
    </location>
</feature>
<keyword evidence="5" id="KW-0732">Signal</keyword>
<organism evidence="8 9">
    <name type="scientific">Caerostris darwini</name>
    <dbReference type="NCBI Taxonomy" id="1538125"/>
    <lineage>
        <taxon>Eukaryota</taxon>
        <taxon>Metazoa</taxon>
        <taxon>Ecdysozoa</taxon>
        <taxon>Arthropoda</taxon>
        <taxon>Chelicerata</taxon>
        <taxon>Arachnida</taxon>
        <taxon>Araneae</taxon>
        <taxon>Araneomorphae</taxon>
        <taxon>Entelegynae</taxon>
        <taxon>Araneoidea</taxon>
        <taxon>Araneidae</taxon>
        <taxon>Caerostris</taxon>
    </lineage>
</organism>
<feature type="domain" description="Ig-like" evidence="6">
    <location>
        <begin position="215"/>
        <end position="309"/>
    </location>
</feature>
<comment type="caution">
    <text evidence="8">The sequence shown here is derived from an EMBL/GenBank/DDBJ whole genome shotgun (WGS) entry which is preliminary data.</text>
</comment>
<feature type="domain" description="Fibronectin type-III" evidence="7">
    <location>
        <begin position="415"/>
        <end position="513"/>
    </location>
</feature>
<dbReference type="InterPro" id="IPR036179">
    <property type="entry name" value="Ig-like_dom_sf"/>
</dbReference>
<dbReference type="SMART" id="SM00408">
    <property type="entry name" value="IGc2"/>
    <property type="match status" value="3"/>
</dbReference>
<dbReference type="FunFam" id="2.60.40.10:FF:000104">
    <property type="entry name" value="Down syndrome cell adhesion molecule b"/>
    <property type="match status" value="1"/>
</dbReference>
<name>A0AAV4P384_9ARAC</name>
<dbReference type="SUPFAM" id="SSF48726">
    <property type="entry name" value="Immunoglobulin"/>
    <property type="match status" value="3"/>
</dbReference>
<dbReference type="InterPro" id="IPR003599">
    <property type="entry name" value="Ig_sub"/>
</dbReference>
<dbReference type="PANTHER" id="PTHR44170">
    <property type="entry name" value="PROTEIN SIDEKICK"/>
    <property type="match status" value="1"/>
</dbReference>
<dbReference type="InterPro" id="IPR003961">
    <property type="entry name" value="FN3_dom"/>
</dbReference>
<evidence type="ECO:0000256" key="2">
    <source>
        <dbReference type="ARBA" id="ARBA00023157"/>
    </source>
</evidence>
<dbReference type="InterPro" id="IPR013783">
    <property type="entry name" value="Ig-like_fold"/>
</dbReference>
<feature type="domain" description="Ig-like" evidence="6">
    <location>
        <begin position="111"/>
        <end position="210"/>
    </location>
</feature>
<dbReference type="InterPro" id="IPR003598">
    <property type="entry name" value="Ig_sub2"/>
</dbReference>
<dbReference type="PANTHER" id="PTHR44170:SF59">
    <property type="entry name" value="PROTOGENIN-LIKE"/>
    <property type="match status" value="1"/>
</dbReference>
<dbReference type="GO" id="GO:0030154">
    <property type="term" value="P:cell differentiation"/>
    <property type="evidence" value="ECO:0007669"/>
    <property type="project" value="UniProtKB-ARBA"/>
</dbReference>
<dbReference type="FunFam" id="2.60.40.10:FF:000333">
    <property type="entry name" value="Down syndrome cell adhesion molecule"/>
    <property type="match status" value="1"/>
</dbReference>
<keyword evidence="9" id="KW-1185">Reference proteome</keyword>
<evidence type="ECO:0000313" key="8">
    <source>
        <dbReference type="EMBL" id="GIX91486.1"/>
    </source>
</evidence>
<protein>
    <submittedName>
        <fullName evidence="8">Down syndrome cell adhesion molecule-like protein 1 homolog</fullName>
    </submittedName>
</protein>
<keyword evidence="4" id="KW-0812">Transmembrane</keyword>
<dbReference type="GO" id="GO:0098609">
    <property type="term" value="P:cell-cell adhesion"/>
    <property type="evidence" value="ECO:0007669"/>
    <property type="project" value="TreeGrafter"/>
</dbReference>
<feature type="domain" description="Fibronectin type-III" evidence="7">
    <location>
        <begin position="516"/>
        <end position="609"/>
    </location>
</feature>
<evidence type="ECO:0000259" key="6">
    <source>
        <dbReference type="PROSITE" id="PS50835"/>
    </source>
</evidence>
<dbReference type="EMBL" id="BPLQ01002330">
    <property type="protein sequence ID" value="GIX91486.1"/>
    <property type="molecule type" value="Genomic_DNA"/>
</dbReference>
<dbReference type="SMART" id="SM00060">
    <property type="entry name" value="FN3"/>
    <property type="match status" value="3"/>
</dbReference>
<accession>A0AAV4P384</accession>
<dbReference type="Pfam" id="PF07679">
    <property type="entry name" value="I-set"/>
    <property type="match status" value="2"/>
</dbReference>
<dbReference type="PROSITE" id="PS50853">
    <property type="entry name" value="FN3"/>
    <property type="match status" value="3"/>
</dbReference>
<dbReference type="PROSITE" id="PS50835">
    <property type="entry name" value="IG_LIKE"/>
    <property type="match status" value="3"/>
</dbReference>
<evidence type="ECO:0000256" key="1">
    <source>
        <dbReference type="ARBA" id="ARBA00022737"/>
    </source>
</evidence>
<feature type="signal peptide" evidence="5">
    <location>
        <begin position="1"/>
        <end position="22"/>
    </location>
</feature>
<evidence type="ECO:0000313" key="9">
    <source>
        <dbReference type="Proteomes" id="UP001054837"/>
    </source>
</evidence>
<gene>
    <name evidence="8" type="primary">DSCAML1</name>
    <name evidence="8" type="ORF">CDAR_201151</name>
</gene>
<dbReference type="Proteomes" id="UP001054837">
    <property type="component" value="Unassembled WGS sequence"/>
</dbReference>